<sequence length="437" mass="47206">MADRCKIPNAVLRAAREDEFQMSRQEFAKLIVTTGEEMGEVVACTPRLVAAWEDGDVQAPRAVYRRILTRLTGRTMGELGFRLSGPMRPVWSTDWADGPEQEQVAVDRRAFGINGAGAALSFIPLGVARENPPGRIGVGDVRAVDRAVSMIYAHDHDHGSAAVRRDASKALHIAYQWLHEGTYTERTGRRLRSATGHLSIAAGWLAYDSGRPADARSLYNEALAAARIADNPALEGHAFGCLSLLAKASGRPREAISAAQGAQTVVKSYGSARMLSLMAMREAGGWALLGDTSATDQAIVRAHRLYAEGPSDADPAWLEFYTPAELAGLEALARADLDQHERAAAGAEQAVLLYGDAFARNRALYTADVAIQHAVRERPEPEAAAEAAGRVLAYLPAVRSDRLLKQVHNVESALQRHAAVPAVADWLEEYRNTTGVS</sequence>
<dbReference type="AlphaFoldDB" id="A0AAE9AWC7"/>
<name>A0AAE9AWC7_9ACTN</name>
<evidence type="ECO:0000313" key="1">
    <source>
        <dbReference type="EMBL" id="TQE20237.1"/>
    </source>
</evidence>
<proteinExistence type="predicted"/>
<comment type="caution">
    <text evidence="1">The sequence shown here is derived from an EMBL/GenBank/DDBJ whole genome shotgun (WGS) entry which is preliminary data.</text>
</comment>
<protein>
    <recommendedName>
        <fullName evidence="3">Tetratricopeptide repeat protein</fullName>
    </recommendedName>
</protein>
<evidence type="ECO:0000313" key="2">
    <source>
        <dbReference type="Proteomes" id="UP000318720"/>
    </source>
</evidence>
<evidence type="ECO:0008006" key="3">
    <source>
        <dbReference type="Google" id="ProtNLM"/>
    </source>
</evidence>
<dbReference type="InterPro" id="IPR011990">
    <property type="entry name" value="TPR-like_helical_dom_sf"/>
</dbReference>
<accession>A0AAE9AWC7</accession>
<gene>
    <name evidence="1" type="ORF">Sipo8835_38565</name>
</gene>
<reference evidence="1 2" key="1">
    <citation type="submission" date="2019-03" db="EMBL/GenBank/DDBJ databases">
        <title>Comparative genomic analyses of the sweetpotato soil rot pathogen, Streptomyces ipomoeae.</title>
        <authorList>
            <person name="Ruschel Soares N."/>
            <person name="Badger J.H."/>
            <person name="Huguet-Tapia J.C."/>
            <person name="Clark C.A."/>
            <person name="Pettis G.S."/>
        </authorList>
    </citation>
    <scope>NUCLEOTIDE SEQUENCE [LARGE SCALE GENOMIC DNA]</scope>
    <source>
        <strain evidence="1 2">88-35</strain>
    </source>
</reference>
<dbReference type="Gene3D" id="1.25.40.10">
    <property type="entry name" value="Tetratricopeptide repeat domain"/>
    <property type="match status" value="1"/>
</dbReference>
<dbReference type="RefSeq" id="WP_009334877.1">
    <property type="nucleotide sequence ID" value="NZ_JARAVA010000022.1"/>
</dbReference>
<dbReference type="EMBL" id="SPAZ01000306">
    <property type="protein sequence ID" value="TQE20237.1"/>
    <property type="molecule type" value="Genomic_DNA"/>
</dbReference>
<dbReference type="Proteomes" id="UP000318720">
    <property type="component" value="Unassembled WGS sequence"/>
</dbReference>
<organism evidence="1 2">
    <name type="scientific">Streptomyces ipomoeae</name>
    <dbReference type="NCBI Taxonomy" id="103232"/>
    <lineage>
        <taxon>Bacteria</taxon>
        <taxon>Bacillati</taxon>
        <taxon>Actinomycetota</taxon>
        <taxon>Actinomycetes</taxon>
        <taxon>Kitasatosporales</taxon>
        <taxon>Streptomycetaceae</taxon>
        <taxon>Streptomyces</taxon>
    </lineage>
</organism>